<dbReference type="InParanoid" id="A0A2R5GTJ1"/>
<dbReference type="PANTHER" id="PTHR43654:SF3">
    <property type="entry name" value="GLUTAMATE 5-KINASE"/>
    <property type="match status" value="1"/>
</dbReference>
<dbReference type="InterPro" id="IPR041739">
    <property type="entry name" value="G5K_ProB"/>
</dbReference>
<dbReference type="InterPro" id="IPR011529">
    <property type="entry name" value="Glu_5kinase"/>
</dbReference>
<evidence type="ECO:0000256" key="4">
    <source>
        <dbReference type="ARBA" id="ARBA00022679"/>
    </source>
</evidence>
<dbReference type="InterPro" id="IPR001048">
    <property type="entry name" value="Asp/Glu/Uridylate_kinase"/>
</dbReference>
<dbReference type="InterPro" id="IPR036393">
    <property type="entry name" value="AceGlu_kinase-like_sf"/>
</dbReference>
<keyword evidence="11" id="KW-1185">Reference proteome</keyword>
<dbReference type="InterPro" id="IPR015947">
    <property type="entry name" value="PUA-like_sf"/>
</dbReference>
<keyword evidence="3" id="KW-0641">Proline biosynthesis</keyword>
<dbReference type="PROSITE" id="PS50890">
    <property type="entry name" value="PUA"/>
    <property type="match status" value="1"/>
</dbReference>
<protein>
    <submittedName>
        <fullName evidence="10">Delta-1-pyrroline-5-carboxylate synthase 1</fullName>
    </submittedName>
</protein>
<keyword evidence="1" id="KW-0963">Cytoplasm</keyword>
<dbReference type="PRINTS" id="PR00474">
    <property type="entry name" value="GLU5KINASE"/>
</dbReference>
<dbReference type="PANTHER" id="PTHR43654">
    <property type="entry name" value="GLUTAMATE 5-KINASE"/>
    <property type="match status" value="1"/>
</dbReference>
<proteinExistence type="inferred from homology"/>
<keyword evidence="5" id="KW-0547">Nucleotide-binding</keyword>
<evidence type="ECO:0000256" key="7">
    <source>
        <dbReference type="ARBA" id="ARBA00022840"/>
    </source>
</evidence>
<dbReference type="SUPFAM" id="SSF88697">
    <property type="entry name" value="PUA domain-like"/>
    <property type="match status" value="1"/>
</dbReference>
<dbReference type="CDD" id="cd04242">
    <property type="entry name" value="AAK_G5K_ProB"/>
    <property type="match status" value="1"/>
</dbReference>
<dbReference type="InterPro" id="IPR005715">
    <property type="entry name" value="Glu_5kinase/COase_Synthase"/>
</dbReference>
<dbReference type="Pfam" id="PF01472">
    <property type="entry name" value="PUA"/>
    <property type="match status" value="1"/>
</dbReference>
<feature type="region of interest" description="Disordered" evidence="8">
    <location>
        <begin position="415"/>
        <end position="445"/>
    </location>
</feature>
<evidence type="ECO:0000256" key="2">
    <source>
        <dbReference type="ARBA" id="ARBA00022605"/>
    </source>
</evidence>
<dbReference type="GO" id="GO:0005829">
    <property type="term" value="C:cytosol"/>
    <property type="evidence" value="ECO:0007669"/>
    <property type="project" value="TreeGrafter"/>
</dbReference>
<evidence type="ECO:0000256" key="8">
    <source>
        <dbReference type="SAM" id="MobiDB-lite"/>
    </source>
</evidence>
<gene>
    <name evidence="10" type="ORF">FCC1311_104112</name>
</gene>
<dbReference type="PROSITE" id="PS00902">
    <property type="entry name" value="GLUTAMATE_5_KINASE"/>
    <property type="match status" value="1"/>
</dbReference>
<dbReference type="GO" id="GO:0008652">
    <property type="term" value="P:amino acid biosynthetic process"/>
    <property type="evidence" value="ECO:0007669"/>
    <property type="project" value="UniProtKB-KW"/>
</dbReference>
<dbReference type="NCBIfam" id="TIGR01027">
    <property type="entry name" value="proB"/>
    <property type="match status" value="1"/>
</dbReference>
<dbReference type="SUPFAM" id="SSF53633">
    <property type="entry name" value="Carbamate kinase-like"/>
    <property type="match status" value="1"/>
</dbReference>
<keyword evidence="2" id="KW-0028">Amino-acid biosynthesis</keyword>
<dbReference type="AlphaFoldDB" id="A0A2R5GTJ1"/>
<comment type="caution">
    <text evidence="10">The sequence shown here is derived from an EMBL/GenBank/DDBJ whole genome shotgun (WGS) entry which is preliminary data.</text>
</comment>
<dbReference type="InterPro" id="IPR019797">
    <property type="entry name" value="Glutamate_5-kinase_CS"/>
</dbReference>
<reference evidence="10 11" key="1">
    <citation type="submission" date="2017-12" db="EMBL/GenBank/DDBJ databases">
        <title>Sequencing, de novo assembly and annotation of complete genome of a new Thraustochytrid species, strain FCC1311.</title>
        <authorList>
            <person name="Sedici K."/>
            <person name="Godart F."/>
            <person name="Aiese Cigliano R."/>
            <person name="Sanseverino W."/>
            <person name="Barakat M."/>
            <person name="Ortet P."/>
            <person name="Marechal E."/>
            <person name="Cagnac O."/>
            <person name="Amato A."/>
        </authorList>
    </citation>
    <scope>NUCLEOTIDE SEQUENCE [LARGE SCALE GENOMIC DNA]</scope>
</reference>
<feature type="compositionally biased region" description="Basic and acidic residues" evidence="8">
    <location>
        <begin position="421"/>
        <end position="431"/>
    </location>
</feature>
<evidence type="ECO:0000313" key="10">
    <source>
        <dbReference type="EMBL" id="GBG34187.1"/>
    </source>
</evidence>
<dbReference type="EMBL" id="BEYU01000183">
    <property type="protein sequence ID" value="GBG34187.1"/>
    <property type="molecule type" value="Genomic_DNA"/>
</dbReference>
<dbReference type="Proteomes" id="UP000241890">
    <property type="component" value="Unassembled WGS sequence"/>
</dbReference>
<evidence type="ECO:0000313" key="11">
    <source>
        <dbReference type="Proteomes" id="UP000241890"/>
    </source>
</evidence>
<evidence type="ECO:0000256" key="5">
    <source>
        <dbReference type="ARBA" id="ARBA00022741"/>
    </source>
</evidence>
<dbReference type="OrthoDB" id="1934954at2759"/>
<dbReference type="InterPro" id="IPR036974">
    <property type="entry name" value="PUA_sf"/>
</dbReference>
<feature type="domain" description="PUA" evidence="9">
    <location>
        <begin position="319"/>
        <end position="392"/>
    </location>
</feature>
<evidence type="ECO:0000259" key="9">
    <source>
        <dbReference type="SMART" id="SM00359"/>
    </source>
</evidence>
<dbReference type="GO" id="GO:0004349">
    <property type="term" value="F:glutamate 5-kinase activity"/>
    <property type="evidence" value="ECO:0007669"/>
    <property type="project" value="InterPro"/>
</dbReference>
<evidence type="ECO:0000256" key="1">
    <source>
        <dbReference type="ARBA" id="ARBA00022490"/>
    </source>
</evidence>
<dbReference type="InterPro" id="IPR001057">
    <property type="entry name" value="Glu/AcGlu_kinase"/>
</dbReference>
<keyword evidence="7" id="KW-0067">ATP-binding</keyword>
<dbReference type="GO" id="GO:0005524">
    <property type="term" value="F:ATP binding"/>
    <property type="evidence" value="ECO:0007669"/>
    <property type="project" value="UniProtKB-KW"/>
</dbReference>
<accession>A0A2R5GTJ1</accession>
<dbReference type="InterPro" id="IPR002478">
    <property type="entry name" value="PUA"/>
</dbReference>
<dbReference type="CDD" id="cd21157">
    <property type="entry name" value="PUA_G5K"/>
    <property type="match status" value="1"/>
</dbReference>
<keyword evidence="6" id="KW-0418">Kinase</keyword>
<evidence type="ECO:0000256" key="3">
    <source>
        <dbReference type="ARBA" id="ARBA00022650"/>
    </source>
</evidence>
<organism evidence="10 11">
    <name type="scientific">Hondaea fermentalgiana</name>
    <dbReference type="NCBI Taxonomy" id="2315210"/>
    <lineage>
        <taxon>Eukaryota</taxon>
        <taxon>Sar</taxon>
        <taxon>Stramenopiles</taxon>
        <taxon>Bigyra</taxon>
        <taxon>Labyrinthulomycetes</taxon>
        <taxon>Thraustochytrida</taxon>
        <taxon>Thraustochytriidae</taxon>
        <taxon>Hondaea</taxon>
    </lineage>
</organism>
<dbReference type="PIRSF" id="PIRSF000729">
    <property type="entry name" value="GK"/>
    <property type="match status" value="1"/>
</dbReference>
<dbReference type="FunFam" id="3.40.1160.10:FF:000018">
    <property type="entry name" value="Glutamate 5-kinase"/>
    <property type="match status" value="1"/>
</dbReference>
<dbReference type="Gene3D" id="2.30.130.10">
    <property type="entry name" value="PUA domain"/>
    <property type="match status" value="1"/>
</dbReference>
<dbReference type="HAMAP" id="MF_00456">
    <property type="entry name" value="ProB"/>
    <property type="match status" value="1"/>
</dbReference>
<dbReference type="Pfam" id="PF00696">
    <property type="entry name" value="AA_kinase"/>
    <property type="match status" value="1"/>
</dbReference>
<keyword evidence="4" id="KW-0808">Transferase</keyword>
<name>A0A2R5GTJ1_9STRA</name>
<dbReference type="GO" id="GO:0003723">
    <property type="term" value="F:RNA binding"/>
    <property type="evidence" value="ECO:0007669"/>
    <property type="project" value="InterPro"/>
</dbReference>
<dbReference type="Gene3D" id="3.40.1160.10">
    <property type="entry name" value="Acetylglutamate kinase-like"/>
    <property type="match status" value="1"/>
</dbReference>
<dbReference type="SMART" id="SM00359">
    <property type="entry name" value="PUA"/>
    <property type="match status" value="1"/>
</dbReference>
<sequence>MASAGGSSGAAQGKLRVVVKIGTSSVLQSGSSGATQLALVHLATTVEVLWKLRAQGHDVVLVSSGAVGAGCTRVGFKERPSELSTRQALAAIGQVHLVAKYDVLFSSLGLQCAQVLLTYENFLDRVQFLNARNTFEELFRMGAIPIVNENDPVGVQEIKADNDKLACMVSNMIGADLVFLMTDVNGVYTANPRTDPNAKRLELVDDFDKLRAMCKLGSGDESEWGTGGMAAKITAASLATSLGVRTVIMHADDCPRIPLYVEKELAEKTSGSKKGGAKAVQASASASNTSRFDFGTTFERSKNPPRERKRWIRSLQRRGTIVVDDGARQAVQGRNTLFAAGVISVEGNFTAFESVVIAGRDGTEVACGLCSLDSSVLRQVKGLPSERIYELFGQSGTVIERGNMDVYMAKNKSKTNLATKADTETSDDKSASDSANTSFVPPDEY</sequence>
<evidence type="ECO:0000256" key="6">
    <source>
        <dbReference type="ARBA" id="ARBA00022777"/>
    </source>
</evidence>